<protein>
    <submittedName>
        <fullName evidence="2">Uncharacterized protein</fullName>
    </submittedName>
</protein>
<gene>
    <name evidence="2" type="ORF">GL50803_0060275</name>
</gene>
<evidence type="ECO:0000256" key="1">
    <source>
        <dbReference type="SAM" id="MobiDB-lite"/>
    </source>
</evidence>
<feature type="region of interest" description="Disordered" evidence="1">
    <location>
        <begin position="121"/>
        <end position="144"/>
    </location>
</feature>
<dbReference type="InParanoid" id="A0A644F9H6"/>
<comment type="caution">
    <text evidence="2">The sequence shown here is derived from an EMBL/GenBank/DDBJ whole genome shotgun (WGS) entry which is preliminary data.</text>
</comment>
<sequence length="174" mass="18795">MARDATIAGRSAYKGALLMWRWCRTARGKRGAYDTQGWRVDKNRGAAPMKTKEVKAAREGDGFQWDYYLDPAGQHGHTKTAGGPNWFPVSSRVFNHTLHCVAIHPAGRRTGTPAMVAPSGTAIPARPGRSSPNTAAEAKDKERRLRLDSVKSTTVGSSLLVLPCGSLSRPLVAV</sequence>
<evidence type="ECO:0000313" key="2">
    <source>
        <dbReference type="EMBL" id="KAE8305248.1"/>
    </source>
</evidence>
<name>A0A644F9H6_GIAIC</name>
<organism evidence="2 3">
    <name type="scientific">Giardia intestinalis (strain ATCC 50803 / WB clone C6)</name>
    <name type="common">Giardia lamblia</name>
    <dbReference type="NCBI Taxonomy" id="184922"/>
    <lineage>
        <taxon>Eukaryota</taxon>
        <taxon>Metamonada</taxon>
        <taxon>Diplomonadida</taxon>
        <taxon>Hexamitidae</taxon>
        <taxon>Giardiinae</taxon>
        <taxon>Giardia</taxon>
    </lineage>
</organism>
<reference evidence="2 3" key="1">
    <citation type="journal article" date="2007" name="Science">
        <title>Genomic minimalism in the early diverging intestinal parasite Giardia lamblia.</title>
        <authorList>
            <person name="Morrison H.G."/>
            <person name="McArthur A.G."/>
            <person name="Gillin F.D."/>
            <person name="Aley S.B."/>
            <person name="Adam R.D."/>
            <person name="Olsen G.J."/>
            <person name="Best A.A."/>
            <person name="Cande W.Z."/>
            <person name="Chen F."/>
            <person name="Cipriano M.J."/>
            <person name="Davids B.J."/>
            <person name="Dawson S.C."/>
            <person name="Elmendorf H.G."/>
            <person name="Hehl A.B."/>
            <person name="Holder M.E."/>
            <person name="Huse S.M."/>
            <person name="Kim U.U."/>
            <person name="Lasek-Nesselquist E."/>
            <person name="Manning G."/>
            <person name="Nigam A."/>
            <person name="Nixon J.E."/>
            <person name="Palm D."/>
            <person name="Passamaneck N.E."/>
            <person name="Prabhu A."/>
            <person name="Reich C.I."/>
            <person name="Reiner D.S."/>
            <person name="Samuelson J."/>
            <person name="Svard S.G."/>
            <person name="Sogin M.L."/>
        </authorList>
    </citation>
    <scope>NUCLEOTIDE SEQUENCE [LARGE SCALE GENOMIC DNA]</scope>
    <source>
        <strain evidence="2 3">WB C6</strain>
    </source>
</reference>
<dbReference type="Proteomes" id="UP000001548">
    <property type="component" value="Unassembled WGS sequence"/>
</dbReference>
<dbReference type="AlphaFoldDB" id="A0A644F9H6"/>
<accession>A0A644F9H6</accession>
<dbReference type="EMBL" id="AACB03000001">
    <property type="protein sequence ID" value="KAE8305248.1"/>
    <property type="molecule type" value="Genomic_DNA"/>
</dbReference>
<evidence type="ECO:0000313" key="3">
    <source>
        <dbReference type="Proteomes" id="UP000001548"/>
    </source>
</evidence>
<proteinExistence type="predicted"/>
<keyword evidence="3" id="KW-1185">Reference proteome</keyword>